<evidence type="ECO:0000313" key="4">
    <source>
        <dbReference type="Proteomes" id="UP000785200"/>
    </source>
</evidence>
<keyword evidence="2" id="KW-0732">Signal</keyword>
<evidence type="ECO:0000313" key="3">
    <source>
        <dbReference type="EMBL" id="KAG0649417.1"/>
    </source>
</evidence>
<name>A0A9P6VKT2_9HELO</name>
<gene>
    <name evidence="3" type="ORF">D0Z07_4566</name>
</gene>
<dbReference type="AlphaFoldDB" id="A0A9P6VKT2"/>
<feature type="chain" id="PRO_5040373718" evidence="2">
    <location>
        <begin position="23"/>
        <end position="308"/>
    </location>
</feature>
<keyword evidence="4" id="KW-1185">Reference proteome</keyword>
<protein>
    <submittedName>
        <fullName evidence="3">Uncharacterized protein</fullName>
    </submittedName>
</protein>
<sequence>MKVHAIYHSLAITSTLSSLATATFNLNTSGPDWDYTAKDLANTTSQACKDAYSADINCDPTLLGLVASMRPGFQPGPSDFDNTCTPTCSESLDTYVAGVQAACTAPGDKSQESVGGGDNVDMYLDPVEIVGQLFQYTFASNCAYSSNGSYCYFEPTANADSFSCDDLCAMEFYKSAHDYPASAKMFNYYYLISRGSWWASEFATGWTRLTEVCGLVGDNATSSSNSTETSQGAVTSTASSMFGAETSPASTSSTAKDQSETAASVLSSTTTSASTGSPTKSANAGESLKVEHVAGGIVWSSLMALCLL</sequence>
<accession>A0A9P6VKT2</accession>
<dbReference type="Proteomes" id="UP000785200">
    <property type="component" value="Unassembled WGS sequence"/>
</dbReference>
<organism evidence="3 4">
    <name type="scientific">Hyphodiscus hymeniophilus</name>
    <dbReference type="NCBI Taxonomy" id="353542"/>
    <lineage>
        <taxon>Eukaryota</taxon>
        <taxon>Fungi</taxon>
        <taxon>Dikarya</taxon>
        <taxon>Ascomycota</taxon>
        <taxon>Pezizomycotina</taxon>
        <taxon>Leotiomycetes</taxon>
        <taxon>Helotiales</taxon>
        <taxon>Hyphodiscaceae</taxon>
        <taxon>Hyphodiscus</taxon>
    </lineage>
</organism>
<feature type="region of interest" description="Disordered" evidence="1">
    <location>
        <begin position="243"/>
        <end position="283"/>
    </location>
</feature>
<dbReference type="OrthoDB" id="5985073at2759"/>
<feature type="signal peptide" evidence="2">
    <location>
        <begin position="1"/>
        <end position="22"/>
    </location>
</feature>
<evidence type="ECO:0000256" key="2">
    <source>
        <dbReference type="SAM" id="SignalP"/>
    </source>
</evidence>
<dbReference type="EMBL" id="VNKQ01000008">
    <property type="protein sequence ID" value="KAG0649417.1"/>
    <property type="molecule type" value="Genomic_DNA"/>
</dbReference>
<proteinExistence type="predicted"/>
<feature type="compositionally biased region" description="Low complexity" evidence="1">
    <location>
        <begin position="244"/>
        <end position="282"/>
    </location>
</feature>
<comment type="caution">
    <text evidence="3">The sequence shown here is derived from an EMBL/GenBank/DDBJ whole genome shotgun (WGS) entry which is preliminary data.</text>
</comment>
<evidence type="ECO:0000256" key="1">
    <source>
        <dbReference type="SAM" id="MobiDB-lite"/>
    </source>
</evidence>
<reference evidence="3" key="1">
    <citation type="submission" date="2019-07" db="EMBL/GenBank/DDBJ databases">
        <title>Hyphodiscus hymeniophilus genome sequencing and assembly.</title>
        <authorList>
            <person name="Kramer G."/>
            <person name="Nodwell J."/>
        </authorList>
    </citation>
    <scope>NUCLEOTIDE SEQUENCE</scope>
    <source>
        <strain evidence="3">ATCC 34498</strain>
    </source>
</reference>